<reference evidence="2" key="1">
    <citation type="submission" date="2022-03" db="EMBL/GenBank/DDBJ databases">
        <authorList>
            <person name="Martin H S."/>
        </authorList>
    </citation>
    <scope>NUCLEOTIDE SEQUENCE</scope>
</reference>
<feature type="compositionally biased region" description="Basic and acidic residues" evidence="1">
    <location>
        <begin position="77"/>
        <end position="86"/>
    </location>
</feature>
<name>A0ABN8HRU8_9NEOP</name>
<keyword evidence="3" id="KW-1185">Reference proteome</keyword>
<proteinExistence type="predicted"/>
<feature type="compositionally biased region" description="Low complexity" evidence="1">
    <location>
        <begin position="24"/>
        <end position="36"/>
    </location>
</feature>
<dbReference type="EMBL" id="OW152824">
    <property type="protein sequence ID" value="CAH2040180.1"/>
    <property type="molecule type" value="Genomic_DNA"/>
</dbReference>
<organism evidence="2 3">
    <name type="scientific">Iphiclides podalirius</name>
    <name type="common">scarce swallowtail</name>
    <dbReference type="NCBI Taxonomy" id="110791"/>
    <lineage>
        <taxon>Eukaryota</taxon>
        <taxon>Metazoa</taxon>
        <taxon>Ecdysozoa</taxon>
        <taxon>Arthropoda</taxon>
        <taxon>Hexapoda</taxon>
        <taxon>Insecta</taxon>
        <taxon>Pterygota</taxon>
        <taxon>Neoptera</taxon>
        <taxon>Endopterygota</taxon>
        <taxon>Lepidoptera</taxon>
        <taxon>Glossata</taxon>
        <taxon>Ditrysia</taxon>
        <taxon>Papilionoidea</taxon>
        <taxon>Papilionidae</taxon>
        <taxon>Papilioninae</taxon>
        <taxon>Iphiclides</taxon>
    </lineage>
</organism>
<feature type="region of interest" description="Disordered" evidence="1">
    <location>
        <begin position="1"/>
        <end position="86"/>
    </location>
</feature>
<evidence type="ECO:0000313" key="3">
    <source>
        <dbReference type="Proteomes" id="UP000837857"/>
    </source>
</evidence>
<dbReference type="Proteomes" id="UP000837857">
    <property type="component" value="Chromosome 12"/>
</dbReference>
<protein>
    <recommendedName>
        <fullName evidence="4">Transposase</fullName>
    </recommendedName>
</protein>
<evidence type="ECO:0008006" key="4">
    <source>
        <dbReference type="Google" id="ProtNLM"/>
    </source>
</evidence>
<evidence type="ECO:0000256" key="1">
    <source>
        <dbReference type="SAM" id="MobiDB-lite"/>
    </source>
</evidence>
<feature type="non-terminal residue" evidence="2">
    <location>
        <position position="118"/>
    </location>
</feature>
<accession>A0ABN8HRU8</accession>
<gene>
    <name evidence="2" type="ORF">IPOD504_LOCUS2351</name>
</gene>
<evidence type="ECO:0000313" key="2">
    <source>
        <dbReference type="EMBL" id="CAH2040180.1"/>
    </source>
</evidence>
<sequence length="118" mass="12714">MHRGSSARVSGLMLAGGTSGVGWRGAAVGAAGGRQQPPREPRQPCAAPTAAVLPRCPNTRSYPHRGPRQSTTYPPEATRDELEPLDNRVRRASKRIGRRSNRFDGDLIFLLALADVQS</sequence>